<dbReference type="STRING" id="1408189.CLAC_07285"/>
<proteinExistence type="predicted"/>
<dbReference type="KEGG" id="clw:CLAC_07285"/>
<dbReference type="Pfam" id="PF01464">
    <property type="entry name" value="SLT"/>
    <property type="match status" value="1"/>
</dbReference>
<dbReference type="SUPFAM" id="SSF53955">
    <property type="entry name" value="Lysozyme-like"/>
    <property type="match status" value="1"/>
</dbReference>
<feature type="region of interest" description="Disordered" evidence="2">
    <location>
        <begin position="1532"/>
        <end position="1574"/>
    </location>
</feature>
<feature type="coiled-coil region" evidence="1">
    <location>
        <begin position="567"/>
        <end position="594"/>
    </location>
</feature>
<gene>
    <name evidence="5" type="ORF">CLAC_07285</name>
</gene>
<name>A0A0K2H3M3_9CORY</name>
<dbReference type="Pfam" id="PF20155">
    <property type="entry name" value="TMP_3"/>
    <property type="match status" value="1"/>
</dbReference>
<feature type="region of interest" description="Disordered" evidence="2">
    <location>
        <begin position="1717"/>
        <end position="1746"/>
    </location>
</feature>
<feature type="domain" description="Tape measure protein N-terminal" evidence="4">
    <location>
        <begin position="79"/>
        <end position="249"/>
    </location>
</feature>
<dbReference type="EMBL" id="CP006841">
    <property type="protein sequence ID" value="ALA68548.1"/>
    <property type="molecule type" value="Genomic_DNA"/>
</dbReference>
<dbReference type="InterPro" id="IPR023346">
    <property type="entry name" value="Lysozyme-like_dom_sf"/>
</dbReference>
<evidence type="ECO:0000259" key="3">
    <source>
        <dbReference type="Pfam" id="PF01464"/>
    </source>
</evidence>
<evidence type="ECO:0000259" key="4">
    <source>
        <dbReference type="Pfam" id="PF20155"/>
    </source>
</evidence>
<dbReference type="PATRIC" id="fig|1408189.4.peg.1459"/>
<dbReference type="Proteomes" id="UP000058446">
    <property type="component" value="Chromosome"/>
</dbReference>
<dbReference type="NCBIfam" id="TIGR02675">
    <property type="entry name" value="tape_meas_nterm"/>
    <property type="match status" value="1"/>
</dbReference>
<protein>
    <submittedName>
        <fullName evidence="5">Uncharacterized protein</fullName>
    </submittedName>
</protein>
<feature type="compositionally biased region" description="Low complexity" evidence="2">
    <location>
        <begin position="1532"/>
        <end position="1547"/>
    </location>
</feature>
<evidence type="ECO:0000256" key="2">
    <source>
        <dbReference type="SAM" id="MobiDB-lite"/>
    </source>
</evidence>
<evidence type="ECO:0000256" key="1">
    <source>
        <dbReference type="SAM" id="Coils"/>
    </source>
</evidence>
<keyword evidence="1" id="KW-0175">Coiled coil</keyword>
<keyword evidence="6" id="KW-1185">Reference proteome</keyword>
<dbReference type="Gene3D" id="1.10.530.10">
    <property type="match status" value="1"/>
</dbReference>
<evidence type="ECO:0000313" key="5">
    <source>
        <dbReference type="EMBL" id="ALA68548.1"/>
    </source>
</evidence>
<feature type="domain" description="Transglycosylase SLT" evidence="3">
    <location>
        <begin position="1587"/>
        <end position="1659"/>
    </location>
</feature>
<accession>A0A0K2H3M3</accession>
<reference evidence="5 6" key="1">
    <citation type="submission" date="2013-10" db="EMBL/GenBank/DDBJ databases">
        <title>Complete genome sequence of Corynebacterium lactis DSM 45799(T), isolated from raw cow milk.</title>
        <authorList>
            <person name="Ruckert C."/>
            <person name="Albersmeier A."/>
            <person name="Lipski A."/>
            <person name="Kalinowski J."/>
        </authorList>
    </citation>
    <scope>NUCLEOTIDE SEQUENCE [LARGE SCALE GENOMIC DNA]</scope>
    <source>
        <strain evidence="5 6">RW2-5</strain>
    </source>
</reference>
<organism evidence="5 6">
    <name type="scientific">Corynebacterium lactis RW2-5</name>
    <dbReference type="NCBI Taxonomy" id="1408189"/>
    <lineage>
        <taxon>Bacteria</taxon>
        <taxon>Bacillati</taxon>
        <taxon>Actinomycetota</taxon>
        <taxon>Actinomycetes</taxon>
        <taxon>Mycobacteriales</taxon>
        <taxon>Corynebacteriaceae</taxon>
        <taxon>Corynebacterium</taxon>
    </lineage>
</organism>
<dbReference type="RefSeq" id="WP_053412317.1">
    <property type="nucleotide sequence ID" value="NZ_CP006841.1"/>
</dbReference>
<dbReference type="InterPro" id="IPR013491">
    <property type="entry name" value="Tape_meas_N"/>
</dbReference>
<sequence>MAIELATAYLSIVPETSKVAPGVAKALGSVESTADKSGKAMGSKLTAAMGGVVKKTALGVGAAAGAALGAGLTKGLGRLNSIEQAQAKLKGLGHSAKSVGSIMEDSLSSVKGTAFGLEEAASSAAGLVAAGIKPGKELEQVLKTVGDTATIAGATMGEMGTIFGSVAARGKLQGDDMMQLLSRGVPVLQLLAEETGKTSAEISDMVTKGEIDFATFERAMRRGMGGAALEAGNTVQGALRNMGAAAGRLGATLAGPLFTRAAGGINGVTSALDAMDGRMKPVMQRFDGWLTSTAVPALQSFGREAKGAFEAFRDSSTVARTGQVLASLGQTAVELAPTIASIGVSLGKASAALGIGTWQVFLTTLEAVGAVASALAPTLESIAGIMESHPGLVTAAVAAWTGFKTVPGLLGKVTDAVKPQREALSNLRAGVADIRAYYQASGQEISRFSAAMQYAGTSSNSALQAMGRGYTNASAGLMQVSAAHKTAAAAAKANALQSKSAFTSIDFMAQQAGHSFVASTAKMGAAAKGLAAGGLGVLKSGISGLVGALGGPWGLAFTGAAIAVTTFRNESAKAEEVQKQLAAKSREVSSAQRELKEAVAGTTGALNEQGLAAATKLAKAELTDFMAVGEQASGWMYQWGVLQTDTNMKAALLAKNTGAAYNQLETSLSDMGYSMSDVNQIVANGGPEYQRLMQNLRGSGESGRWAADELAHARREIEQSVARAREMGPAGATMSAALKDIAEQAGTAGDRANKLNRAFMELAGVELTAAEANAELTGVIDSVSQQMDQLAGAALAASGAFDTTTTAGAEAHDAVMRIGDAMRDAVGAGEPAAEVFARTEESLRKVAEQSNMTEQEYQLMLDTYRLTPSQLETTVALTSDEALASLQGVKEKFNNFSGEPVTARVNVATKEAADELTKLGFKVEEFDEKQGTAKVTVDDQGDLEKLDASLRDKTIKVRVSGEQESVKQISSVNTALQAVPPGKDVKITAPTESVRHNLELMGLKIQEIPGSKDVMVHADTEQARLNLDFFAQSAQGLSSMDIRPAAHLDASGLFLTAEAAKYQLNVVDLARPTPLANMDISQLDARQIEALQKVGLLDGQTPTPAANMNIDQLSTEQQIALSKVFDLASERPTPVADLNNDGIHDGVVEADRWLRGLWADWSGKALSVGMSVVRSIKDVFTSEGRAAGGVVGGYATGGRLPVGAPGSHTTDGILGVDAAGMPTARVDAGEWVINRRSSSKYNGLLDAINRDDPRLAEFKGQLPGYADGGVVTARELKDFAMGLPSRGYQMNRSLDGAPYTNSPADREWGDCSSTQGHLAAFGLGLDPYGRKFSTVTQLNWLRSNGANIGPGPSGTFRIGWYDNGGGQFGHTSGTLPDGTNIEMGGGNGGGAIGRGAAAWDDPQFTHHAWIPTINSTSSTESLTYGTSGSPVPSGGIGNARRSDGDKQMVPLSDKAETVVSGGGASTWSDLSGSVVAALVGGQVADVLGVLGIPNELPPIIRAGQQWFQQATKPNQTEQEFAKADQAIVDAGETVAEAESSEVSGADSNVASTEPAQPDAETLQGQEDLSAPEDVKSAVKTALSARGWDTGAEWDAIDFIVSHESNWDPNATNPSSGAFGLFQLNPASGTLQEYLPSRSADPAEQAEAGARYIEDRYGSPVKAQEFWQANNWYDRGGRASGIGHMLKNTLKPERVLSPEQTKAFEDLVYTKLPMLSDAEKQAAPADQQPEGHVEIQQPPAPEDGATSSVVDKALPMLMDQVSLADTAKMLTTSAVGAAGSAVTSAATSGLGALGAEIPGLGMLAAPLASGGDLATNAASWYAGEVAWGVTNAFEQYGKELVGTTLKSPFQELSGLIHSPLVGDLTAQAESFLPPAVLSALVPPVPQPVGGAAGAGGDTFNFYAQSREGMYSDMRREQAKRSKGAIGAR</sequence>
<dbReference type="InterPro" id="IPR008258">
    <property type="entry name" value="Transglycosylase_SLT_dom_1"/>
</dbReference>
<dbReference type="OrthoDB" id="4391734at2"/>
<evidence type="ECO:0000313" key="6">
    <source>
        <dbReference type="Proteomes" id="UP000058446"/>
    </source>
</evidence>